<keyword evidence="2" id="KW-1185">Reference proteome</keyword>
<dbReference type="OrthoDB" id="3263820at2759"/>
<organism evidence="1 2">
    <name type="scientific">Brachionus calyciflorus</name>
    <dbReference type="NCBI Taxonomy" id="104777"/>
    <lineage>
        <taxon>Eukaryota</taxon>
        <taxon>Metazoa</taxon>
        <taxon>Spiralia</taxon>
        <taxon>Gnathifera</taxon>
        <taxon>Rotifera</taxon>
        <taxon>Eurotatoria</taxon>
        <taxon>Monogononta</taxon>
        <taxon>Pseudotrocha</taxon>
        <taxon>Ploima</taxon>
        <taxon>Brachionidae</taxon>
        <taxon>Brachionus</taxon>
    </lineage>
</organism>
<evidence type="ECO:0000313" key="2">
    <source>
        <dbReference type="Proteomes" id="UP000663879"/>
    </source>
</evidence>
<evidence type="ECO:0000313" key="1">
    <source>
        <dbReference type="EMBL" id="CAF1110784.1"/>
    </source>
</evidence>
<dbReference type="Proteomes" id="UP000663879">
    <property type="component" value="Unassembled WGS sequence"/>
</dbReference>
<comment type="caution">
    <text evidence="1">The sequence shown here is derived from an EMBL/GenBank/DDBJ whole genome shotgun (WGS) entry which is preliminary data.</text>
</comment>
<protein>
    <recommendedName>
        <fullName evidence="3">Transposase Tc1-like domain-containing protein</fullName>
    </recommendedName>
</protein>
<reference evidence="1" key="1">
    <citation type="submission" date="2021-02" db="EMBL/GenBank/DDBJ databases">
        <authorList>
            <person name="Nowell W R."/>
        </authorList>
    </citation>
    <scope>NUCLEOTIDE SEQUENCE</scope>
    <source>
        <strain evidence="1">Ploen Becks lab</strain>
    </source>
</reference>
<dbReference type="AlphaFoldDB" id="A0A814PTZ1"/>
<sequence length="165" mass="19803">MVKPQKSLFKNLTILARDNDILISELSARKIVKYWLESGMLSGKESSTRGRKHCKINERDIKKLDKMISNNRELTAKRLKRLMRLTASERSVRRYIQSLGWKFKRTRYCQIVSPKNRIERIIYCFMCVITEENFDDVVFIDETTIELRFYSRQRWFRNPGNEISK</sequence>
<name>A0A814PTZ1_9BILA</name>
<accession>A0A814PTZ1</accession>
<evidence type="ECO:0008006" key="3">
    <source>
        <dbReference type="Google" id="ProtNLM"/>
    </source>
</evidence>
<gene>
    <name evidence="1" type="ORF">OXX778_LOCUS21612</name>
</gene>
<dbReference type="EMBL" id="CAJNOC010008151">
    <property type="protein sequence ID" value="CAF1110784.1"/>
    <property type="molecule type" value="Genomic_DNA"/>
</dbReference>
<proteinExistence type="predicted"/>